<reference evidence="2 3" key="1">
    <citation type="submission" date="2024-02" db="EMBL/GenBank/DDBJ databases">
        <authorList>
            <person name="Chen Y."/>
            <person name="Shah S."/>
            <person name="Dougan E. K."/>
            <person name="Thang M."/>
            <person name="Chan C."/>
        </authorList>
    </citation>
    <scope>NUCLEOTIDE SEQUENCE [LARGE SCALE GENOMIC DNA]</scope>
</reference>
<accession>A0ABP0NIF1</accession>
<dbReference type="Proteomes" id="UP001642464">
    <property type="component" value="Unassembled WGS sequence"/>
</dbReference>
<keyword evidence="3" id="KW-1185">Reference proteome</keyword>
<proteinExistence type="predicted"/>
<dbReference type="EMBL" id="CAXAMM010028491">
    <property type="protein sequence ID" value="CAK9062902.1"/>
    <property type="molecule type" value="Genomic_DNA"/>
</dbReference>
<evidence type="ECO:0000256" key="1">
    <source>
        <dbReference type="SAM" id="MobiDB-lite"/>
    </source>
</evidence>
<evidence type="ECO:0000313" key="3">
    <source>
        <dbReference type="Proteomes" id="UP001642464"/>
    </source>
</evidence>
<protein>
    <submittedName>
        <fullName evidence="2">Uncharacterized protein</fullName>
    </submittedName>
</protein>
<evidence type="ECO:0000313" key="2">
    <source>
        <dbReference type="EMBL" id="CAK9062902.1"/>
    </source>
</evidence>
<comment type="caution">
    <text evidence="2">The sequence shown here is derived from an EMBL/GenBank/DDBJ whole genome shotgun (WGS) entry which is preliminary data.</text>
</comment>
<feature type="compositionally biased region" description="Low complexity" evidence="1">
    <location>
        <begin position="312"/>
        <end position="326"/>
    </location>
</feature>
<feature type="region of interest" description="Disordered" evidence="1">
    <location>
        <begin position="296"/>
        <end position="330"/>
    </location>
</feature>
<gene>
    <name evidence="2" type="ORF">SCF082_LOCUS32679</name>
</gene>
<sequence>MALVSRVVYPSARLVDSPTPVAAELPAEPLRFFPGDGIRKAQTSTSSRRMTARSPTTQRKLAVTICGPGAGIQANQQAWASLDQNPRVYLQVFGQSRGHYDHYPLGWPGGVPSPNNLEFIAEELAKQGVVQNSDCLVFGSRGGQVVLPFLWSKFGNEMPPSIVINGGCAFEMPRQPAWPKNAVTLLVMGGNDYFRKPEISVDQYMAEARERVPKHNRFTAQLVVPEMGHVADQPVLSSLLTEEVFLALKQWPSNPQPFYHTFQNILLKLRQHRINASFFYTFAPGHWMRMPERIEQPEHLTRSRSPTKMLYSSIPRRQSPQSPQPQLYRELSERPQIPSYSSPLNAQLNAQMARAREISPVRSYMPTKRRNSLQHPQSARSFVPINVFGASMRLPAHQTVVVT</sequence>
<name>A0ABP0NIF1_9DINO</name>
<organism evidence="2 3">
    <name type="scientific">Durusdinium trenchii</name>
    <dbReference type="NCBI Taxonomy" id="1381693"/>
    <lineage>
        <taxon>Eukaryota</taxon>
        <taxon>Sar</taxon>
        <taxon>Alveolata</taxon>
        <taxon>Dinophyceae</taxon>
        <taxon>Suessiales</taxon>
        <taxon>Symbiodiniaceae</taxon>
        <taxon>Durusdinium</taxon>
    </lineage>
</organism>